<dbReference type="InterPro" id="IPR009045">
    <property type="entry name" value="Zn_M74/Hedgehog-like"/>
</dbReference>
<gene>
    <name evidence="6" type="ORF">HMPREF0591_4794</name>
</gene>
<dbReference type="GO" id="GO:0042127">
    <property type="term" value="P:regulation of cell population proliferation"/>
    <property type="evidence" value="ECO:0007669"/>
    <property type="project" value="UniProtKB-ARBA"/>
</dbReference>
<feature type="compositionally biased region" description="Polar residues" evidence="3">
    <location>
        <begin position="324"/>
        <end position="334"/>
    </location>
</feature>
<reference evidence="6 7" key="1">
    <citation type="submission" date="2010-04" db="EMBL/GenBank/DDBJ databases">
        <authorList>
            <person name="Muzny D."/>
            <person name="Qin X."/>
            <person name="Deng J."/>
            <person name="Jiang H."/>
            <person name="Liu Y."/>
            <person name="Qu J."/>
            <person name="Song X.-Z."/>
            <person name="Zhang L."/>
            <person name="Thornton R."/>
            <person name="Coyle M."/>
            <person name="Francisco L."/>
            <person name="Jackson L."/>
            <person name="Javaid M."/>
            <person name="Korchina V."/>
            <person name="Kovar C."/>
            <person name="Mata R."/>
            <person name="Mathew T."/>
            <person name="Ngo R."/>
            <person name="Nguyen L."/>
            <person name="Nguyen N."/>
            <person name="Okwuonu G."/>
            <person name="Ongeri F."/>
            <person name="Pham C."/>
            <person name="Simmons D."/>
            <person name="Wilczek-Boney K."/>
            <person name="Hale W."/>
            <person name="Jakkamsetti A."/>
            <person name="Pham P."/>
            <person name="Ruth R."/>
            <person name="San Lucas F."/>
            <person name="Warren J."/>
            <person name="Zhang J."/>
            <person name="Zhao Z."/>
            <person name="Zhou C."/>
            <person name="Zhu D."/>
            <person name="Lee S."/>
            <person name="Bess C."/>
            <person name="Blankenburg K."/>
            <person name="Forbes L."/>
            <person name="Fu Q."/>
            <person name="Gubbala S."/>
            <person name="Hirani K."/>
            <person name="Jayaseelan J.C."/>
            <person name="Lara F."/>
            <person name="Munidasa M."/>
            <person name="Palculict T."/>
            <person name="Patil S."/>
            <person name="Pu L.-L."/>
            <person name="Saada N."/>
            <person name="Tang L."/>
            <person name="Weissenberger G."/>
            <person name="Zhu Y."/>
            <person name="Hemphill L."/>
            <person name="Shang Y."/>
            <person name="Youmans B."/>
            <person name="Ayvaz T."/>
            <person name="Ross M."/>
            <person name="Santibanez J."/>
            <person name="Aqrawi P."/>
            <person name="Gross S."/>
            <person name="Joshi V."/>
            <person name="Fowler G."/>
            <person name="Nazareth L."/>
            <person name="Reid J."/>
            <person name="Worley K."/>
            <person name="Petrosino J."/>
            <person name="Highlander S."/>
            <person name="Gibbs R."/>
        </authorList>
    </citation>
    <scope>NUCLEOTIDE SEQUENCE [LARGE SCALE GENOMIC DNA]</scope>
    <source>
        <strain evidence="6 7">ATCC BAA-614</strain>
    </source>
</reference>
<dbReference type="GO" id="GO:0010629">
    <property type="term" value="P:negative regulation of gene expression"/>
    <property type="evidence" value="ECO:0007669"/>
    <property type="project" value="UniProtKB-ARBA"/>
</dbReference>
<comment type="similarity">
    <text evidence="1">Belongs to the transglycosylase family. Rpf subfamily.</text>
</comment>
<feature type="region of interest" description="Disordered" evidence="3">
    <location>
        <begin position="315"/>
        <end position="334"/>
    </location>
</feature>
<evidence type="ECO:0000259" key="4">
    <source>
        <dbReference type="Pfam" id="PF06737"/>
    </source>
</evidence>
<evidence type="ECO:0000313" key="7">
    <source>
        <dbReference type="Proteomes" id="UP000003653"/>
    </source>
</evidence>
<evidence type="ECO:0000256" key="3">
    <source>
        <dbReference type="SAM" id="MobiDB-lite"/>
    </source>
</evidence>
<keyword evidence="2" id="KW-0378">Hydrolase</keyword>
<dbReference type="HOGENOM" id="CLU_762511_0_0_11"/>
<dbReference type="GO" id="GO:0009372">
    <property type="term" value="P:quorum sensing"/>
    <property type="evidence" value="ECO:0007669"/>
    <property type="project" value="UniProtKB-ARBA"/>
</dbReference>
<protein>
    <submittedName>
        <fullName evidence="6">Transglycosylase-like domain protein</fullName>
    </submittedName>
</protein>
<dbReference type="GO" id="GO:0008233">
    <property type="term" value="F:peptidase activity"/>
    <property type="evidence" value="ECO:0007669"/>
    <property type="project" value="InterPro"/>
</dbReference>
<dbReference type="SUPFAM" id="SSF55166">
    <property type="entry name" value="Hedgehog/DD-peptidase"/>
    <property type="match status" value="1"/>
</dbReference>
<keyword evidence="7" id="KW-1185">Reference proteome</keyword>
<feature type="domain" description="Peptidase M15C" evidence="5">
    <location>
        <begin position="59"/>
        <end position="121"/>
    </location>
</feature>
<feature type="domain" description="Resuscitation-promoting factor core lysozyme-like" evidence="4">
    <location>
        <begin position="178"/>
        <end position="251"/>
    </location>
</feature>
<sequence>MVDEGSCTWVTVPGTDVSLEIQNGQPLQILRAFAADFNAEVEPLRDADSACWTATNSVDDSNHLSGTAMDLNWNSHPFQIADAGFDAAKLAKVRALLDWYEGTVFWGNDWSDPKDAMHFQLASLANGGNINTYGNPFVDDFIKRKIRSDGFSTRRGDAPPVLTVPLVDNGDGTWGSSSPAWDHLIKRESSGNPTIIQQIIDVNSGGNEAEGLFQITPRTWQANGGTEFAPSPRLATPQQQALVAARIFTRNPSGSDWGAGLPSREDAQQLAAGLVPTTTATDQGGPLDALTPEEQHELLDGVRWLREQADVSRPDWDADADLGQDSQGRPNNERTAIAKILRTVTALTDPAAKNAAPKKSVRR</sequence>
<dbReference type="InterPro" id="IPR010618">
    <property type="entry name" value="RPF"/>
</dbReference>
<dbReference type="SUPFAM" id="SSF53955">
    <property type="entry name" value="Lysozyme-like"/>
    <property type="match status" value="1"/>
</dbReference>
<dbReference type="Pfam" id="PF13539">
    <property type="entry name" value="Peptidase_M15_4"/>
    <property type="match status" value="1"/>
</dbReference>
<dbReference type="GO" id="GO:0005576">
    <property type="term" value="C:extracellular region"/>
    <property type="evidence" value="ECO:0007669"/>
    <property type="project" value="UniProtKB-ARBA"/>
</dbReference>
<organism evidence="6 7">
    <name type="scientific">Mycobacterium parascrofulaceum ATCC BAA-614</name>
    <dbReference type="NCBI Taxonomy" id="525368"/>
    <lineage>
        <taxon>Bacteria</taxon>
        <taxon>Bacillati</taxon>
        <taxon>Actinomycetota</taxon>
        <taxon>Actinomycetes</taxon>
        <taxon>Mycobacteriales</taxon>
        <taxon>Mycobacteriaceae</taxon>
        <taxon>Mycobacterium</taxon>
        <taxon>Mycobacterium simiae complex</taxon>
    </lineage>
</organism>
<dbReference type="RefSeq" id="WP_007168783.1">
    <property type="nucleotide sequence ID" value="NZ_GG770554.1"/>
</dbReference>
<name>D5PF50_9MYCO</name>
<evidence type="ECO:0000256" key="2">
    <source>
        <dbReference type="ARBA" id="ARBA00022801"/>
    </source>
</evidence>
<dbReference type="Gene3D" id="3.30.1380.10">
    <property type="match status" value="1"/>
</dbReference>
<dbReference type="eggNOG" id="COG3064">
    <property type="taxonomic scope" value="Bacteria"/>
</dbReference>
<dbReference type="InterPro" id="IPR039561">
    <property type="entry name" value="Peptidase_M15C"/>
</dbReference>
<dbReference type="Pfam" id="PF06737">
    <property type="entry name" value="Transglycosylas"/>
    <property type="match status" value="1"/>
</dbReference>
<evidence type="ECO:0000313" key="6">
    <source>
        <dbReference type="EMBL" id="EFG75294.1"/>
    </source>
</evidence>
<dbReference type="EMBL" id="ADNV01000330">
    <property type="protein sequence ID" value="EFG75294.1"/>
    <property type="molecule type" value="Genomic_DNA"/>
</dbReference>
<dbReference type="Proteomes" id="UP000003653">
    <property type="component" value="Unassembled WGS sequence"/>
</dbReference>
<evidence type="ECO:0000256" key="1">
    <source>
        <dbReference type="ARBA" id="ARBA00010830"/>
    </source>
</evidence>
<comment type="caution">
    <text evidence="6">The sequence shown here is derived from an EMBL/GenBank/DDBJ whole genome shotgun (WGS) entry which is preliminary data.</text>
</comment>
<dbReference type="Gene3D" id="1.10.530.10">
    <property type="match status" value="1"/>
</dbReference>
<accession>D5PF50</accession>
<dbReference type="InterPro" id="IPR023346">
    <property type="entry name" value="Lysozyme-like_dom_sf"/>
</dbReference>
<evidence type="ECO:0000259" key="5">
    <source>
        <dbReference type="Pfam" id="PF13539"/>
    </source>
</evidence>
<proteinExistence type="inferred from homology"/>
<dbReference type="AlphaFoldDB" id="D5PF50"/>